<reference evidence="2 3" key="1">
    <citation type="submission" date="2016-10" db="EMBL/GenBank/DDBJ databases">
        <authorList>
            <person name="de Groot N.N."/>
        </authorList>
    </citation>
    <scope>NUCLEOTIDE SEQUENCE [LARGE SCALE GENOMIC DNA]</scope>
    <source>
        <strain evidence="2 3">DSM 40306</strain>
    </source>
</reference>
<gene>
    <name evidence="2" type="ORF">SAMN04490357_0082</name>
</gene>
<protein>
    <submittedName>
        <fullName evidence="2">Acyl carrier protein</fullName>
    </submittedName>
</protein>
<feature type="domain" description="Carrier" evidence="1">
    <location>
        <begin position="3"/>
        <end position="81"/>
    </location>
</feature>
<accession>A0A1H4I9T0</accession>
<dbReference type="AlphaFoldDB" id="A0A1H4I9T0"/>
<sequence length="89" mass="9690">MSVPWDERFDKTLRDALPLLPADCPLEDDTRLGEHGMDSMATIETMLSLEEQYGVSFPDEALTSETFATPGSLWTVLTALRTGAPTTAG</sequence>
<evidence type="ECO:0000313" key="3">
    <source>
        <dbReference type="Proteomes" id="UP000182375"/>
    </source>
</evidence>
<name>A0A1H4I9T0_9ACTN</name>
<dbReference type="InterPro" id="IPR036736">
    <property type="entry name" value="ACP-like_sf"/>
</dbReference>
<proteinExistence type="predicted"/>
<dbReference type="InterPro" id="IPR009081">
    <property type="entry name" value="PP-bd_ACP"/>
</dbReference>
<dbReference type="Pfam" id="PF00550">
    <property type="entry name" value="PP-binding"/>
    <property type="match status" value="1"/>
</dbReference>
<dbReference type="GeneID" id="95509407"/>
<dbReference type="Gene3D" id="1.10.1200.10">
    <property type="entry name" value="ACP-like"/>
    <property type="match status" value="1"/>
</dbReference>
<dbReference type="EMBL" id="FNTD01000003">
    <property type="protein sequence ID" value="SEB30839.1"/>
    <property type="molecule type" value="Genomic_DNA"/>
</dbReference>
<dbReference type="RefSeq" id="WP_074989967.1">
    <property type="nucleotide sequence ID" value="NZ_FNTD01000003.1"/>
</dbReference>
<evidence type="ECO:0000313" key="2">
    <source>
        <dbReference type="EMBL" id="SEB30839.1"/>
    </source>
</evidence>
<dbReference type="PROSITE" id="PS50075">
    <property type="entry name" value="CARRIER"/>
    <property type="match status" value="1"/>
</dbReference>
<dbReference type="STRING" id="67331.SAMN04490357_0082"/>
<evidence type="ECO:0000259" key="1">
    <source>
        <dbReference type="PROSITE" id="PS50075"/>
    </source>
</evidence>
<organism evidence="2 3">
    <name type="scientific">Streptomyces misionensis</name>
    <dbReference type="NCBI Taxonomy" id="67331"/>
    <lineage>
        <taxon>Bacteria</taxon>
        <taxon>Bacillati</taxon>
        <taxon>Actinomycetota</taxon>
        <taxon>Actinomycetes</taxon>
        <taxon>Kitasatosporales</taxon>
        <taxon>Streptomycetaceae</taxon>
        <taxon>Streptomyces</taxon>
    </lineage>
</organism>
<dbReference type="Proteomes" id="UP000182375">
    <property type="component" value="Unassembled WGS sequence"/>
</dbReference>
<dbReference type="SUPFAM" id="SSF47336">
    <property type="entry name" value="ACP-like"/>
    <property type="match status" value="1"/>
</dbReference>